<dbReference type="InterPro" id="IPR039564">
    <property type="entry name" value="Peptidase_C39-like"/>
</dbReference>
<feature type="domain" description="SH3b" evidence="4">
    <location>
        <begin position="317"/>
        <end position="385"/>
    </location>
</feature>
<protein>
    <submittedName>
        <fullName evidence="5">S-layer homology domain-containing protein</fullName>
    </submittedName>
</protein>
<evidence type="ECO:0000256" key="2">
    <source>
        <dbReference type="SAM" id="SignalP"/>
    </source>
</evidence>
<dbReference type="Gene3D" id="2.30.30.40">
    <property type="entry name" value="SH3 Domains"/>
    <property type="match status" value="1"/>
</dbReference>
<dbReference type="SMART" id="SM00287">
    <property type="entry name" value="SH3b"/>
    <property type="match status" value="1"/>
</dbReference>
<dbReference type="PROSITE" id="PS51318">
    <property type="entry name" value="TAT"/>
    <property type="match status" value="1"/>
</dbReference>
<dbReference type="InterPro" id="IPR038765">
    <property type="entry name" value="Papain-like_cys_pep_sf"/>
</dbReference>
<organism evidence="5 6">
    <name type="scientific">Citricoccus nitrophenolicus</name>
    <dbReference type="NCBI Taxonomy" id="863575"/>
    <lineage>
        <taxon>Bacteria</taxon>
        <taxon>Bacillati</taxon>
        <taxon>Actinomycetota</taxon>
        <taxon>Actinomycetes</taxon>
        <taxon>Micrococcales</taxon>
        <taxon>Micrococcaceae</taxon>
        <taxon>Citricoccus</taxon>
    </lineage>
</organism>
<dbReference type="Pfam" id="PF13529">
    <property type="entry name" value="Peptidase_C39_2"/>
    <property type="match status" value="1"/>
</dbReference>
<dbReference type="EMBL" id="JBDXMX010000015">
    <property type="protein sequence ID" value="MEO9249309.1"/>
    <property type="molecule type" value="Genomic_DNA"/>
</dbReference>
<accession>A0ABV0INV2</accession>
<dbReference type="Pfam" id="PF08239">
    <property type="entry name" value="SH3_3"/>
    <property type="match status" value="1"/>
</dbReference>
<dbReference type="RefSeq" id="WP_347922201.1">
    <property type="nucleotide sequence ID" value="NZ_JBDXMX010000015.1"/>
</dbReference>
<feature type="domain" description="SLH" evidence="3">
    <location>
        <begin position="162"/>
        <end position="226"/>
    </location>
</feature>
<dbReference type="InterPro" id="IPR051465">
    <property type="entry name" value="Cell_Envelope_Struct_Comp"/>
</dbReference>
<dbReference type="InterPro" id="IPR003646">
    <property type="entry name" value="SH3-like_bac-type"/>
</dbReference>
<dbReference type="InterPro" id="IPR001119">
    <property type="entry name" value="SLH_dom"/>
</dbReference>
<proteinExistence type="predicted"/>
<feature type="domain" description="SLH" evidence="3">
    <location>
        <begin position="227"/>
        <end position="290"/>
    </location>
</feature>
<dbReference type="Pfam" id="PF00395">
    <property type="entry name" value="SLH"/>
    <property type="match status" value="2"/>
</dbReference>
<evidence type="ECO:0000256" key="1">
    <source>
        <dbReference type="SAM" id="MobiDB-lite"/>
    </source>
</evidence>
<name>A0ABV0INV2_9MICC</name>
<dbReference type="InterPro" id="IPR006311">
    <property type="entry name" value="TAT_signal"/>
</dbReference>
<keyword evidence="6" id="KW-1185">Reference proteome</keyword>
<dbReference type="PANTHER" id="PTHR43308">
    <property type="entry name" value="OUTER MEMBRANE PROTEIN ALPHA-RELATED"/>
    <property type="match status" value="1"/>
</dbReference>
<dbReference type="SUPFAM" id="SSF54001">
    <property type="entry name" value="Cysteine proteinases"/>
    <property type="match status" value="1"/>
</dbReference>
<evidence type="ECO:0000313" key="6">
    <source>
        <dbReference type="Proteomes" id="UP001484097"/>
    </source>
</evidence>
<dbReference type="PROSITE" id="PS51781">
    <property type="entry name" value="SH3B"/>
    <property type="match status" value="1"/>
</dbReference>
<dbReference type="Gene3D" id="3.90.70.10">
    <property type="entry name" value="Cysteine proteinases"/>
    <property type="match status" value="1"/>
</dbReference>
<dbReference type="Proteomes" id="UP001484097">
    <property type="component" value="Unassembled WGS sequence"/>
</dbReference>
<gene>
    <name evidence="5" type="ORF">ABDK96_16635</name>
</gene>
<feature type="region of interest" description="Disordered" evidence="1">
    <location>
        <begin position="281"/>
        <end position="312"/>
    </location>
</feature>
<evidence type="ECO:0000313" key="5">
    <source>
        <dbReference type="EMBL" id="MEO9249309.1"/>
    </source>
</evidence>
<feature type="signal peptide" evidence="2">
    <location>
        <begin position="1"/>
        <end position="37"/>
    </location>
</feature>
<dbReference type="PROSITE" id="PS51272">
    <property type="entry name" value="SLH"/>
    <property type="match status" value="3"/>
</dbReference>
<keyword evidence="2" id="KW-0732">Signal</keyword>
<sequence length="581" mass="63694">MSRPTPRRRTARWRLIATALTAGLLVPGALVALPAHADSETLNPLDQSTQFDEDLPVLEDTVVESLRRNAGGTDGTAGTDASDGRSAAAPLQHLGPCKQDFMDVPPSGNFYTQVTWMACAGLSKGYADHSFGVYRDITRKEAAVMVYRMSGASHDPGTDRDFADVTPSRGDEGFTAISWMHEQEIVRGYVNEGQEYPSFKPGQSISRAELASYLFRFAGDADYTAPAKATFRDVPTTAPRYRDISWLVQHKMVSGYADQTFRPGHDVQRGETAKYLYGLETHLNGTPQPPTTAPKPAPEPVPEPTPEPEPAPQIPLEYKYVVIADDGLNVRSGAGTNYRSIASLARNTKVIWTGRSSTVSGATWREITFGSMRGWVHGGYLIRDFEAGTAKSAVSRKGKRYLPDRPQRGVAVLDADYAKQPNGYWCGPASMEIALSAFRLDFSQKSLAVAAQTDREGTWLHQVARVLDYHAPFDVRYTVKTIPGADANLTQTRTLRDDLRGAIDAGVPSVVNIAATPDEQPPLQRAKTGGKFTLRHHMAVVGYNSNNDTFLIYDPWTAPFWLDTSQLADMAGTRGYTTLKR</sequence>
<evidence type="ECO:0000259" key="4">
    <source>
        <dbReference type="PROSITE" id="PS51781"/>
    </source>
</evidence>
<feature type="chain" id="PRO_5046670659" evidence="2">
    <location>
        <begin position="38"/>
        <end position="581"/>
    </location>
</feature>
<feature type="region of interest" description="Disordered" evidence="1">
    <location>
        <begin position="66"/>
        <end position="90"/>
    </location>
</feature>
<feature type="compositionally biased region" description="Pro residues" evidence="1">
    <location>
        <begin position="287"/>
        <end position="312"/>
    </location>
</feature>
<evidence type="ECO:0000259" key="3">
    <source>
        <dbReference type="PROSITE" id="PS51272"/>
    </source>
</evidence>
<comment type="caution">
    <text evidence="5">The sequence shown here is derived from an EMBL/GenBank/DDBJ whole genome shotgun (WGS) entry which is preliminary data.</text>
</comment>
<feature type="domain" description="SLH" evidence="3">
    <location>
        <begin position="97"/>
        <end position="160"/>
    </location>
</feature>
<reference evidence="5 6" key="1">
    <citation type="submission" date="2024-05" db="EMBL/GenBank/DDBJ databases">
        <authorList>
            <person name="Yi C."/>
        </authorList>
    </citation>
    <scope>NUCLEOTIDE SEQUENCE [LARGE SCALE GENOMIC DNA]</scope>
    <source>
        <strain evidence="5 6">XS13</strain>
    </source>
</reference>